<dbReference type="NCBIfam" id="TIGR01965">
    <property type="entry name" value="VCBS_repeat"/>
    <property type="match status" value="1"/>
</dbReference>
<dbReference type="RefSeq" id="WP_352658215.1">
    <property type="nucleotide sequence ID" value="NZ_JAMYMY010000127.1"/>
</dbReference>
<comment type="caution">
    <text evidence="2">The sequence shown here is derived from an EMBL/GenBank/DDBJ whole genome shotgun (WGS) entry which is preliminary data.</text>
</comment>
<feature type="non-terminal residue" evidence="2">
    <location>
        <position position="263"/>
    </location>
</feature>
<dbReference type="Proteomes" id="UP001464387">
    <property type="component" value="Unassembled WGS sequence"/>
</dbReference>
<dbReference type="InterPro" id="IPR010221">
    <property type="entry name" value="VCBS_dom"/>
</dbReference>
<reference evidence="2 3" key="1">
    <citation type="journal article" date="2024" name="Proc. Natl. Acad. Sci. U.S.A.">
        <title>The evolutionary genomics of adaptation to stress in wild rhizobium bacteria.</title>
        <authorList>
            <person name="Kehlet-Delgado H."/>
            <person name="Montoya A.P."/>
            <person name="Jensen K.T."/>
            <person name="Wendlandt C.E."/>
            <person name="Dexheimer C."/>
            <person name="Roberts M."/>
            <person name="Torres Martinez L."/>
            <person name="Friesen M.L."/>
            <person name="Griffitts J.S."/>
            <person name="Porter S.S."/>
        </authorList>
    </citation>
    <scope>NUCLEOTIDE SEQUENCE [LARGE SCALE GENOMIC DNA]</scope>
    <source>
        <strain evidence="2 3">M0729</strain>
    </source>
</reference>
<dbReference type="Gene3D" id="2.60.40.2810">
    <property type="match status" value="1"/>
</dbReference>
<feature type="non-terminal residue" evidence="2">
    <location>
        <position position="1"/>
    </location>
</feature>
<evidence type="ECO:0000313" key="2">
    <source>
        <dbReference type="EMBL" id="MER8937854.1"/>
    </source>
</evidence>
<keyword evidence="3" id="KW-1185">Reference proteome</keyword>
<feature type="compositionally biased region" description="Low complexity" evidence="1">
    <location>
        <begin position="15"/>
        <end position="29"/>
    </location>
</feature>
<feature type="region of interest" description="Disordered" evidence="1">
    <location>
        <begin position="238"/>
        <end position="263"/>
    </location>
</feature>
<dbReference type="Pfam" id="PF17963">
    <property type="entry name" value="Big_9"/>
    <property type="match status" value="2"/>
</dbReference>
<feature type="region of interest" description="Disordered" evidence="1">
    <location>
        <begin position="1"/>
        <end position="36"/>
    </location>
</feature>
<dbReference type="EMBL" id="JAMYPJ010000141">
    <property type="protein sequence ID" value="MER8937854.1"/>
    <property type="molecule type" value="Genomic_DNA"/>
</dbReference>
<feature type="compositionally biased region" description="Low complexity" evidence="1">
    <location>
        <begin position="247"/>
        <end position="263"/>
    </location>
</feature>
<organism evidence="2 3">
    <name type="scientific">Mesorhizobium opportunistum</name>
    <dbReference type="NCBI Taxonomy" id="593909"/>
    <lineage>
        <taxon>Bacteria</taxon>
        <taxon>Pseudomonadati</taxon>
        <taxon>Pseudomonadota</taxon>
        <taxon>Alphaproteobacteria</taxon>
        <taxon>Hyphomicrobiales</taxon>
        <taxon>Phyllobacteriaceae</taxon>
        <taxon>Mesorhizobium</taxon>
    </lineage>
</organism>
<evidence type="ECO:0000256" key="1">
    <source>
        <dbReference type="SAM" id="MobiDB-lite"/>
    </source>
</evidence>
<evidence type="ECO:0000313" key="3">
    <source>
        <dbReference type="Proteomes" id="UP001464387"/>
    </source>
</evidence>
<proteinExistence type="predicted"/>
<accession>A0ABV1YS84</accession>
<sequence length="263" mass="26064">DDVPTAKADTDAAQSGETVTGNVETGTSTHGTGAADVPGADGIASIAWTGAVGSTITTSLGVLTITDANGGYSYHANPNMSGTDTFTYTITDGDGDTSPATLTIDVTNGKPLPAPATGLVDESGLATGSNPSVPATQATGNLVLGDPNSPIVTSVTGTGGSGAADGSTHIQGTYGYLTVNSAGHYTYTLTTNEVDASHTQGATTQPGQDQFTYTVQDAYGNTNTSTITISIKDDMPTAKADTDAAQSGETVTGNVETGTSTHG</sequence>
<name>A0ABV1YS84_9HYPH</name>
<protein>
    <submittedName>
        <fullName evidence="2">Cadherin-like domain-containing protein</fullName>
    </submittedName>
</protein>
<gene>
    <name evidence="2" type="ORF">NKI33_33685</name>
</gene>